<dbReference type="InterPro" id="IPR003439">
    <property type="entry name" value="ABC_transporter-like_ATP-bd"/>
</dbReference>
<dbReference type="GO" id="GO:0055085">
    <property type="term" value="P:transmembrane transport"/>
    <property type="evidence" value="ECO:0007669"/>
    <property type="project" value="UniProtKB-ARBA"/>
</dbReference>
<evidence type="ECO:0000259" key="6">
    <source>
        <dbReference type="PROSITE" id="PS50893"/>
    </source>
</evidence>
<dbReference type="AlphaFoldDB" id="A0AAP3E5X9"/>
<evidence type="ECO:0000256" key="5">
    <source>
        <dbReference type="SAM" id="MobiDB-lite"/>
    </source>
</evidence>
<reference evidence="7 8" key="1">
    <citation type="submission" date="2022-09" db="EMBL/GenBank/DDBJ databases">
        <title>Enrichment on poylsaccharides allowed isolation of novel metabolic and taxonomic groups of Haloarchaea.</title>
        <authorList>
            <person name="Sorokin D.Y."/>
            <person name="Elcheninov A.G."/>
            <person name="Khizhniak T.V."/>
            <person name="Kolganova T.V."/>
            <person name="Kublanov I.V."/>
        </authorList>
    </citation>
    <scope>NUCLEOTIDE SEQUENCE [LARGE SCALE GENOMIC DNA]</scope>
    <source>
        <strain evidence="7 8">AArc-curdl1</strain>
    </source>
</reference>
<dbReference type="SMART" id="SM00382">
    <property type="entry name" value="AAA"/>
    <property type="match status" value="1"/>
</dbReference>
<comment type="similarity">
    <text evidence="1">Belongs to the ABC transporter superfamily.</text>
</comment>
<dbReference type="InterPro" id="IPR017871">
    <property type="entry name" value="ABC_transporter-like_CS"/>
</dbReference>
<feature type="domain" description="ABC transporter" evidence="6">
    <location>
        <begin position="4"/>
        <end position="257"/>
    </location>
</feature>
<organism evidence="7 8">
    <name type="scientific">Natronosalvus hydrolyticus</name>
    <dbReference type="NCBI Taxonomy" id="2979988"/>
    <lineage>
        <taxon>Archaea</taxon>
        <taxon>Methanobacteriati</taxon>
        <taxon>Methanobacteriota</taxon>
        <taxon>Stenosarchaea group</taxon>
        <taxon>Halobacteria</taxon>
        <taxon>Halobacteriales</taxon>
        <taxon>Natrialbaceae</taxon>
        <taxon>Natronosalvus</taxon>
    </lineage>
</organism>
<dbReference type="PROSITE" id="PS50893">
    <property type="entry name" value="ABC_TRANSPORTER_2"/>
    <property type="match status" value="1"/>
</dbReference>
<evidence type="ECO:0000256" key="1">
    <source>
        <dbReference type="ARBA" id="ARBA00005417"/>
    </source>
</evidence>
<evidence type="ECO:0000313" key="7">
    <source>
        <dbReference type="EMBL" id="MCU4751465.1"/>
    </source>
</evidence>
<dbReference type="EMBL" id="JAOPJZ010000003">
    <property type="protein sequence ID" value="MCU4751465.1"/>
    <property type="molecule type" value="Genomic_DNA"/>
</dbReference>
<feature type="region of interest" description="Disordered" evidence="5">
    <location>
        <begin position="249"/>
        <end position="278"/>
    </location>
</feature>
<dbReference type="CDD" id="cd03257">
    <property type="entry name" value="ABC_NikE_OppD_transporters"/>
    <property type="match status" value="1"/>
</dbReference>
<keyword evidence="2" id="KW-0813">Transport</keyword>
<name>A0AAP3E5X9_9EURY</name>
<comment type="caution">
    <text evidence="7">The sequence shown here is derived from an EMBL/GenBank/DDBJ whole genome shotgun (WGS) entry which is preliminary data.</text>
</comment>
<dbReference type="GO" id="GO:0015833">
    <property type="term" value="P:peptide transport"/>
    <property type="evidence" value="ECO:0007669"/>
    <property type="project" value="InterPro"/>
</dbReference>
<dbReference type="Proteomes" id="UP001321047">
    <property type="component" value="Unassembled WGS sequence"/>
</dbReference>
<dbReference type="InterPro" id="IPR003593">
    <property type="entry name" value="AAA+_ATPase"/>
</dbReference>
<dbReference type="FunFam" id="3.40.50.300:FF:000016">
    <property type="entry name" value="Oligopeptide ABC transporter ATP-binding component"/>
    <property type="match status" value="1"/>
</dbReference>
<dbReference type="SUPFAM" id="SSF52540">
    <property type="entry name" value="P-loop containing nucleoside triphosphate hydrolases"/>
    <property type="match status" value="1"/>
</dbReference>
<dbReference type="Pfam" id="PF00005">
    <property type="entry name" value="ABC_tran"/>
    <property type="match status" value="1"/>
</dbReference>
<evidence type="ECO:0000256" key="4">
    <source>
        <dbReference type="ARBA" id="ARBA00022840"/>
    </source>
</evidence>
<dbReference type="InterPro" id="IPR013563">
    <property type="entry name" value="Oligopep_ABC_C"/>
</dbReference>
<protein>
    <submittedName>
        <fullName evidence="7">ATP-binding cassette domain-containing protein</fullName>
    </submittedName>
</protein>
<dbReference type="Gene3D" id="3.40.50.300">
    <property type="entry name" value="P-loop containing nucleotide triphosphate hydrolases"/>
    <property type="match status" value="1"/>
</dbReference>
<dbReference type="PANTHER" id="PTHR43776">
    <property type="entry name" value="TRANSPORT ATP-BINDING PROTEIN"/>
    <property type="match status" value="1"/>
</dbReference>
<evidence type="ECO:0000256" key="3">
    <source>
        <dbReference type="ARBA" id="ARBA00022741"/>
    </source>
</evidence>
<dbReference type="GO" id="GO:0016887">
    <property type="term" value="F:ATP hydrolysis activity"/>
    <property type="evidence" value="ECO:0007669"/>
    <property type="project" value="InterPro"/>
</dbReference>
<dbReference type="NCBIfam" id="TIGR01727">
    <property type="entry name" value="oligo_HPY"/>
    <property type="match status" value="1"/>
</dbReference>
<keyword evidence="4 7" id="KW-0067">ATP-binding</keyword>
<sequence>MALLEVDGLSKHFVVNGGVVPRLLGTRKELQAIRNVSFEIEAGQTLGLVGESGAGKSTVGNVITRIYEPTNGTVRYNGANVHELSGSDLQAYRQSVQMVFQDPYTSLDPRYKIGRTIAEPLKIHTDLSKAERKERVSELLETVNLEPEHRDRYPHELSGGQLQRVSIATALALDPEFIILDEPVSALDVSVQARILNLLMELQEEYELSYLFISHNLGVIKHLCDHVAVMYLGEIVEQAPTGELFENPHHPYTEGLLNSVPQPQPGGSKSTDGLTGEIPSALNPPAGCSFHPRCSYATDQCSVDAPPLETLDSERKVACHHWDAVVADQADERSELTHSSVQNDGTK</sequence>
<dbReference type="RefSeq" id="WP_342807291.1">
    <property type="nucleotide sequence ID" value="NZ_JAOPJZ010000003.1"/>
</dbReference>
<dbReference type="GO" id="GO:0005524">
    <property type="term" value="F:ATP binding"/>
    <property type="evidence" value="ECO:0007669"/>
    <property type="project" value="UniProtKB-KW"/>
</dbReference>
<evidence type="ECO:0000313" key="8">
    <source>
        <dbReference type="Proteomes" id="UP001321047"/>
    </source>
</evidence>
<evidence type="ECO:0000256" key="2">
    <source>
        <dbReference type="ARBA" id="ARBA00022448"/>
    </source>
</evidence>
<proteinExistence type="inferred from homology"/>
<dbReference type="InterPro" id="IPR027417">
    <property type="entry name" value="P-loop_NTPase"/>
</dbReference>
<gene>
    <name evidence="7" type="ORF">OB919_05645</name>
</gene>
<feature type="compositionally biased region" description="Polar residues" evidence="5">
    <location>
        <begin position="259"/>
        <end position="273"/>
    </location>
</feature>
<keyword evidence="8" id="KW-1185">Reference proteome</keyword>
<dbReference type="PANTHER" id="PTHR43776:SF7">
    <property type="entry name" value="D,D-DIPEPTIDE TRANSPORT ATP-BINDING PROTEIN DDPF-RELATED"/>
    <property type="match status" value="1"/>
</dbReference>
<dbReference type="InterPro" id="IPR050319">
    <property type="entry name" value="ABC_transp_ATP-bind"/>
</dbReference>
<keyword evidence="3" id="KW-0547">Nucleotide-binding</keyword>
<dbReference type="PROSITE" id="PS00211">
    <property type="entry name" value="ABC_TRANSPORTER_1"/>
    <property type="match status" value="1"/>
</dbReference>
<dbReference type="Pfam" id="PF08352">
    <property type="entry name" value="oligo_HPY"/>
    <property type="match status" value="1"/>
</dbReference>
<accession>A0AAP3E5X9</accession>